<proteinExistence type="predicted"/>
<dbReference type="EMBL" id="LWQT01000059">
    <property type="protein sequence ID" value="OAN49664.1"/>
    <property type="molecule type" value="Genomic_DNA"/>
</dbReference>
<accession>A0A178MNX1</accession>
<reference evidence="2 3" key="1">
    <citation type="submission" date="2016-04" db="EMBL/GenBank/DDBJ databases">
        <title>Draft genome sequence of freshwater magnetotactic bacteria Magnetospirillum marisnigri SP-1 and Magnetospirillum moscoviense BB-1.</title>
        <authorList>
            <person name="Koziaeva V."/>
            <person name="Dziuba M.V."/>
            <person name="Ivanov T.M."/>
            <person name="Kuznetsov B."/>
            <person name="Grouzdev D.S."/>
        </authorList>
    </citation>
    <scope>NUCLEOTIDE SEQUENCE [LARGE SCALE GENOMIC DNA]</scope>
    <source>
        <strain evidence="2 3">SP-1</strain>
    </source>
</reference>
<sequence>MPRARRTGFLSEDAFAGELVRIKEGDEPHPHLHVFSLSDFRDAVGPKWERLNGLVEVAVESIIRRHVDSGQDIFTRLDAEISCLTLPNASRSETRTKVAAIAHDISAHLFGDAVIDGRRPQVLSANLPLNDALTEEGEMNRQAINHALAQAGAALSTDSTARSAGAAAAQDLAAPHRATLASLMSPEDAARIAAAQPGKGFAISGGETRRMEEPDWFIPSAPAPLQGADAPRQTLVQSTTLQGADATRQAAARAASHKALMADWFEVTPPHADQATPDQSSAHKAAGSERISMGATPGKAEPATPSWYGDAAPQRLNGADAERAVIRLDKAGGGPKPPETIISVDGGGWGGGASPLTPESSLTLVWTPTWVTSRRAIGAFHARLIRSDRDNSPTLEGVHAYDGLNPMETLTLDRFAATQSARELKNLFFSRQRLGLTVPVHWMSLSPKWRDCIRIPFEDCPSEARRRFLKIEVFGLSPEVPPIVLRRMFEPLERIGCDVLARLPLSAAAMIPALSQLRGVGVDLAELHDEERVGDDELFARLDLFRETARKAKIASYVWGVRRRPLIARLVKAGYSLVNGPGVMCDLSHPVLPSKGGTARPGAVTPPSGGARR</sequence>
<keyword evidence="3" id="KW-1185">Reference proteome</keyword>
<comment type="caution">
    <text evidence="2">The sequence shown here is derived from an EMBL/GenBank/DDBJ whole genome shotgun (WGS) entry which is preliminary data.</text>
</comment>
<name>A0A178MNX1_9PROT</name>
<evidence type="ECO:0000313" key="3">
    <source>
        <dbReference type="Proteomes" id="UP000078428"/>
    </source>
</evidence>
<evidence type="ECO:0000313" key="2">
    <source>
        <dbReference type="EMBL" id="OAN49664.1"/>
    </source>
</evidence>
<dbReference type="STRING" id="1285242.A6A04_19025"/>
<feature type="region of interest" description="Disordered" evidence="1">
    <location>
        <begin position="269"/>
        <end position="313"/>
    </location>
</feature>
<evidence type="ECO:0008006" key="4">
    <source>
        <dbReference type="Google" id="ProtNLM"/>
    </source>
</evidence>
<gene>
    <name evidence="2" type="ORF">A6A04_19025</name>
</gene>
<feature type="region of interest" description="Disordered" evidence="1">
    <location>
        <begin position="594"/>
        <end position="613"/>
    </location>
</feature>
<dbReference type="AlphaFoldDB" id="A0A178MNX1"/>
<dbReference type="Proteomes" id="UP000078428">
    <property type="component" value="Unassembled WGS sequence"/>
</dbReference>
<evidence type="ECO:0000256" key="1">
    <source>
        <dbReference type="SAM" id="MobiDB-lite"/>
    </source>
</evidence>
<protein>
    <recommendedName>
        <fullName evidence="4">EAL domain-containing protein</fullName>
    </recommendedName>
</protein>
<organism evidence="2 3">
    <name type="scientific">Paramagnetospirillum marisnigri</name>
    <dbReference type="NCBI Taxonomy" id="1285242"/>
    <lineage>
        <taxon>Bacteria</taxon>
        <taxon>Pseudomonadati</taxon>
        <taxon>Pseudomonadota</taxon>
        <taxon>Alphaproteobacteria</taxon>
        <taxon>Rhodospirillales</taxon>
        <taxon>Magnetospirillaceae</taxon>
        <taxon>Paramagnetospirillum</taxon>
    </lineage>
</organism>